<gene>
    <name evidence="1" type="ORF">LCGC14_0366950</name>
</gene>
<proteinExistence type="predicted"/>
<name>A0A0F9TC37_9ZZZZ</name>
<sequence>MKWDRERIVEIIGDEVDALEKLIEGVRAEAIGWTWAEACSQYDKGLDVRHQIMPDLLAKALLDLNPERK</sequence>
<comment type="caution">
    <text evidence="1">The sequence shown here is derived from an EMBL/GenBank/DDBJ whole genome shotgun (WGS) entry which is preliminary data.</text>
</comment>
<evidence type="ECO:0000313" key="1">
    <source>
        <dbReference type="EMBL" id="KKN76724.1"/>
    </source>
</evidence>
<accession>A0A0F9TC37</accession>
<reference evidence="1" key="1">
    <citation type="journal article" date="2015" name="Nature">
        <title>Complex archaea that bridge the gap between prokaryotes and eukaryotes.</title>
        <authorList>
            <person name="Spang A."/>
            <person name="Saw J.H."/>
            <person name="Jorgensen S.L."/>
            <person name="Zaremba-Niedzwiedzka K."/>
            <person name="Martijn J."/>
            <person name="Lind A.E."/>
            <person name="van Eijk R."/>
            <person name="Schleper C."/>
            <person name="Guy L."/>
            <person name="Ettema T.J."/>
        </authorList>
    </citation>
    <scope>NUCLEOTIDE SEQUENCE</scope>
</reference>
<protein>
    <submittedName>
        <fullName evidence="1">Uncharacterized protein</fullName>
    </submittedName>
</protein>
<organism evidence="1">
    <name type="scientific">marine sediment metagenome</name>
    <dbReference type="NCBI Taxonomy" id="412755"/>
    <lineage>
        <taxon>unclassified sequences</taxon>
        <taxon>metagenomes</taxon>
        <taxon>ecological metagenomes</taxon>
    </lineage>
</organism>
<dbReference type="EMBL" id="LAZR01000290">
    <property type="protein sequence ID" value="KKN76724.1"/>
    <property type="molecule type" value="Genomic_DNA"/>
</dbReference>
<dbReference type="AlphaFoldDB" id="A0A0F9TC37"/>